<accession>A0A6J7H4Q1</accession>
<evidence type="ECO:0000313" key="2">
    <source>
        <dbReference type="EMBL" id="CAB4913976.1"/>
    </source>
</evidence>
<sequence>MESLAFLVVDLVELLREHETAAAGWDDVALGPRLRPTTATALAALAGVVRTDDRTDERDDDREQARSAQDAVDDLARELRAERERTGHDLFVAGSVLTTVRRSLHALAPGGPDRPTA</sequence>
<gene>
    <name evidence="2" type="ORF">UFOPK3609_01037</name>
</gene>
<feature type="compositionally biased region" description="Basic and acidic residues" evidence="1">
    <location>
        <begin position="51"/>
        <end position="65"/>
    </location>
</feature>
<dbReference type="AlphaFoldDB" id="A0A6J7H4Q1"/>
<proteinExistence type="predicted"/>
<name>A0A6J7H4Q1_9ZZZZ</name>
<evidence type="ECO:0000256" key="1">
    <source>
        <dbReference type="SAM" id="MobiDB-lite"/>
    </source>
</evidence>
<dbReference type="EMBL" id="CAFBMQ010000151">
    <property type="protein sequence ID" value="CAB4913976.1"/>
    <property type="molecule type" value="Genomic_DNA"/>
</dbReference>
<feature type="region of interest" description="Disordered" evidence="1">
    <location>
        <begin position="51"/>
        <end position="72"/>
    </location>
</feature>
<protein>
    <submittedName>
        <fullName evidence="2">Unannotated protein</fullName>
    </submittedName>
</protein>
<organism evidence="2">
    <name type="scientific">freshwater metagenome</name>
    <dbReference type="NCBI Taxonomy" id="449393"/>
    <lineage>
        <taxon>unclassified sequences</taxon>
        <taxon>metagenomes</taxon>
        <taxon>ecological metagenomes</taxon>
    </lineage>
</organism>
<reference evidence="2" key="1">
    <citation type="submission" date="2020-05" db="EMBL/GenBank/DDBJ databases">
        <authorList>
            <person name="Chiriac C."/>
            <person name="Salcher M."/>
            <person name="Ghai R."/>
            <person name="Kavagutti S V."/>
        </authorList>
    </citation>
    <scope>NUCLEOTIDE SEQUENCE</scope>
</reference>